<evidence type="ECO:0000256" key="13">
    <source>
        <dbReference type="SAM" id="MobiDB-lite"/>
    </source>
</evidence>
<dbReference type="PANTHER" id="PTHR47354">
    <property type="entry name" value="NADH OXIDOREDUCTASE HCR"/>
    <property type="match status" value="1"/>
</dbReference>
<evidence type="ECO:0000313" key="17">
    <source>
        <dbReference type="Proteomes" id="UP000262477"/>
    </source>
</evidence>
<dbReference type="InterPro" id="IPR050415">
    <property type="entry name" value="MRET"/>
</dbReference>
<dbReference type="RefSeq" id="WP_128510266.1">
    <property type="nucleotide sequence ID" value="NZ_QUAC01000233.1"/>
</dbReference>
<dbReference type="GO" id="GO:0016020">
    <property type="term" value="C:membrane"/>
    <property type="evidence" value="ECO:0007669"/>
    <property type="project" value="UniProtKB-SubCell"/>
</dbReference>
<evidence type="ECO:0000256" key="14">
    <source>
        <dbReference type="SAM" id="Phobius"/>
    </source>
</evidence>
<keyword evidence="17" id="KW-1185">Reference proteome</keyword>
<keyword evidence="9" id="KW-0560">Oxidoreductase</keyword>
<feature type="transmembrane region" description="Helical" evidence="14">
    <location>
        <begin position="23"/>
        <end position="45"/>
    </location>
</feature>
<dbReference type="PROSITE" id="PS51384">
    <property type="entry name" value="FAD_FR"/>
    <property type="match status" value="1"/>
</dbReference>
<gene>
    <name evidence="16" type="ORF">DY245_29695</name>
</gene>
<proteinExistence type="predicted"/>
<keyword evidence="7" id="KW-0274">FAD</keyword>
<evidence type="ECO:0000313" key="16">
    <source>
        <dbReference type="EMBL" id="REK86961.1"/>
    </source>
</evidence>
<sequence>MTSTITPGSTATRAARSAPRPPSLVPVLAQLMIWGGAAAAVWLWWSNTAAPATASDWLPAGVRVAGPLAGYACAVLLLLMARVPLLDRSVGSDRLARWHAWGGRCTVSLVLAHVLLLLAGSTLGGGHPEGVETPGAGSGAPSLYLLVEAIIGGVLLLITAVVSARAVRRRVSYETWHFLHFATYLAVFFAFWHQVAMGEDLVGNRAANLAWYAMYITVTVLLVWSRFALPLRRALCHRLRVAEVRPEAPGVVSVYVTGHRLDELRAEAGQFFRWRFLSSGMWWAANLYSFSAAPHPEYPRITVKAAGSHSAALAHLKPGTPVLAEGPAVSAAGAEIAIPPQPPRSDDGQT</sequence>
<evidence type="ECO:0000256" key="12">
    <source>
        <dbReference type="ARBA" id="ARBA00023136"/>
    </source>
</evidence>
<dbReference type="GO" id="GO:0050660">
    <property type="term" value="F:flavin adenine dinucleotide binding"/>
    <property type="evidence" value="ECO:0007669"/>
    <property type="project" value="TreeGrafter"/>
</dbReference>
<evidence type="ECO:0000256" key="7">
    <source>
        <dbReference type="ARBA" id="ARBA00022827"/>
    </source>
</evidence>
<feature type="transmembrane region" description="Helical" evidence="14">
    <location>
        <begin position="176"/>
        <end position="197"/>
    </location>
</feature>
<dbReference type="EMBL" id="QUAC01000233">
    <property type="protein sequence ID" value="REK86961.1"/>
    <property type="molecule type" value="Genomic_DNA"/>
</dbReference>
<dbReference type="SUPFAM" id="SSF63380">
    <property type="entry name" value="Riboflavin synthase domain-like"/>
    <property type="match status" value="1"/>
</dbReference>
<feature type="transmembrane region" description="Helical" evidence="14">
    <location>
        <begin position="143"/>
        <end position="164"/>
    </location>
</feature>
<feature type="compositionally biased region" description="Low complexity" evidence="13">
    <location>
        <begin position="1"/>
        <end position="18"/>
    </location>
</feature>
<dbReference type="Gene3D" id="2.40.30.10">
    <property type="entry name" value="Translation factors"/>
    <property type="match status" value="1"/>
</dbReference>
<accession>A0A371PXE7</accession>
<keyword evidence="8 14" id="KW-1133">Transmembrane helix</keyword>
<evidence type="ECO:0000256" key="5">
    <source>
        <dbReference type="ARBA" id="ARBA00022714"/>
    </source>
</evidence>
<dbReference type="GO" id="GO:0051537">
    <property type="term" value="F:2 iron, 2 sulfur cluster binding"/>
    <property type="evidence" value="ECO:0007669"/>
    <property type="project" value="UniProtKB-KW"/>
</dbReference>
<dbReference type="Proteomes" id="UP000262477">
    <property type="component" value="Unassembled WGS sequence"/>
</dbReference>
<feature type="region of interest" description="Disordered" evidence="13">
    <location>
        <begin position="1"/>
        <end position="21"/>
    </location>
</feature>
<keyword evidence="6" id="KW-0479">Metal-binding</keyword>
<evidence type="ECO:0000256" key="1">
    <source>
        <dbReference type="ARBA" id="ARBA00001974"/>
    </source>
</evidence>
<name>A0A371PXE7_STRIH</name>
<comment type="cofactor">
    <cofactor evidence="1">
        <name>FAD</name>
        <dbReference type="ChEBI" id="CHEBI:57692"/>
    </cofactor>
</comment>
<comment type="caution">
    <text evidence="16">The sequence shown here is derived from an EMBL/GenBank/DDBJ whole genome shotgun (WGS) entry which is preliminary data.</text>
</comment>
<dbReference type="InterPro" id="IPR017927">
    <property type="entry name" value="FAD-bd_FR_type"/>
</dbReference>
<evidence type="ECO:0000256" key="8">
    <source>
        <dbReference type="ARBA" id="ARBA00022989"/>
    </source>
</evidence>
<dbReference type="InterPro" id="IPR017938">
    <property type="entry name" value="Riboflavin_synthase-like_b-brl"/>
</dbReference>
<evidence type="ECO:0000256" key="6">
    <source>
        <dbReference type="ARBA" id="ARBA00022723"/>
    </source>
</evidence>
<dbReference type="Pfam" id="PF01794">
    <property type="entry name" value="Ferric_reduct"/>
    <property type="match status" value="1"/>
</dbReference>
<organism evidence="16 17">
    <name type="scientific">Streptomyces inhibens</name>
    <dbReference type="NCBI Taxonomy" id="2293571"/>
    <lineage>
        <taxon>Bacteria</taxon>
        <taxon>Bacillati</taxon>
        <taxon>Actinomycetota</taxon>
        <taxon>Actinomycetes</taxon>
        <taxon>Kitasatosporales</taxon>
        <taxon>Streptomycetaceae</taxon>
        <taxon>Streptomyces</taxon>
    </lineage>
</organism>
<keyword evidence="12 14" id="KW-0472">Membrane</keyword>
<keyword evidence="5" id="KW-0001">2Fe-2S</keyword>
<evidence type="ECO:0000256" key="2">
    <source>
        <dbReference type="ARBA" id="ARBA00004141"/>
    </source>
</evidence>
<feature type="transmembrane region" description="Helical" evidence="14">
    <location>
        <begin position="101"/>
        <end position="123"/>
    </location>
</feature>
<dbReference type="OrthoDB" id="9801223at2"/>
<dbReference type="AlphaFoldDB" id="A0A371PXE7"/>
<feature type="domain" description="FAD-binding FR-type" evidence="15">
    <location>
        <begin position="234"/>
        <end position="334"/>
    </location>
</feature>
<evidence type="ECO:0000256" key="10">
    <source>
        <dbReference type="ARBA" id="ARBA00023004"/>
    </source>
</evidence>
<evidence type="ECO:0000256" key="3">
    <source>
        <dbReference type="ARBA" id="ARBA00022630"/>
    </source>
</evidence>
<dbReference type="InterPro" id="IPR013130">
    <property type="entry name" value="Fe3_Rdtase_TM_dom"/>
</dbReference>
<dbReference type="GO" id="GO:0046872">
    <property type="term" value="F:metal ion binding"/>
    <property type="evidence" value="ECO:0007669"/>
    <property type="project" value="UniProtKB-KW"/>
</dbReference>
<dbReference type="GO" id="GO:0016491">
    <property type="term" value="F:oxidoreductase activity"/>
    <property type="evidence" value="ECO:0007669"/>
    <property type="project" value="UniProtKB-KW"/>
</dbReference>
<keyword evidence="3" id="KW-0285">Flavoprotein</keyword>
<feature type="transmembrane region" description="Helical" evidence="14">
    <location>
        <begin position="209"/>
        <end position="229"/>
    </location>
</feature>
<keyword evidence="10" id="KW-0408">Iron</keyword>
<protein>
    <submittedName>
        <fullName evidence="16">Ferric reductase</fullName>
    </submittedName>
</protein>
<evidence type="ECO:0000256" key="11">
    <source>
        <dbReference type="ARBA" id="ARBA00023014"/>
    </source>
</evidence>
<dbReference type="PANTHER" id="PTHR47354:SF8">
    <property type="entry name" value="1,2-PHENYLACETYL-COA EPOXIDASE, SUBUNIT E"/>
    <property type="match status" value="1"/>
</dbReference>
<reference evidence="16 17" key="1">
    <citation type="submission" date="2018-08" db="EMBL/GenBank/DDBJ databases">
        <title>Streptomyces NEAU-D10 sp. nov., a novel Actinomycete isolated from soil.</title>
        <authorList>
            <person name="Jin L."/>
        </authorList>
    </citation>
    <scope>NUCLEOTIDE SEQUENCE [LARGE SCALE GENOMIC DNA]</scope>
    <source>
        <strain evidence="16 17">NEAU-D10</strain>
    </source>
</reference>
<keyword evidence="4 14" id="KW-0812">Transmembrane</keyword>
<comment type="subcellular location">
    <subcellularLocation>
        <location evidence="2">Membrane</location>
        <topology evidence="2">Multi-pass membrane protein</topology>
    </subcellularLocation>
</comment>
<evidence type="ECO:0000256" key="9">
    <source>
        <dbReference type="ARBA" id="ARBA00023002"/>
    </source>
</evidence>
<keyword evidence="11" id="KW-0411">Iron-sulfur</keyword>
<evidence type="ECO:0000259" key="15">
    <source>
        <dbReference type="PROSITE" id="PS51384"/>
    </source>
</evidence>
<feature type="transmembrane region" description="Helical" evidence="14">
    <location>
        <begin position="57"/>
        <end position="80"/>
    </location>
</feature>
<evidence type="ECO:0000256" key="4">
    <source>
        <dbReference type="ARBA" id="ARBA00022692"/>
    </source>
</evidence>